<evidence type="ECO:0000256" key="9">
    <source>
        <dbReference type="ARBA" id="ARBA00023201"/>
    </source>
</evidence>
<dbReference type="Gene3D" id="1.10.287.770">
    <property type="entry name" value="YojJ-like"/>
    <property type="match status" value="1"/>
</dbReference>
<dbReference type="PANTHER" id="PTHR11690:SF293">
    <property type="entry name" value="ACID-SENSING ION CHANNEL 1"/>
    <property type="match status" value="1"/>
</dbReference>
<keyword evidence="3 11" id="KW-0894">Sodium channel</keyword>
<evidence type="ECO:0000256" key="10">
    <source>
        <dbReference type="ARBA" id="ARBA00023303"/>
    </source>
</evidence>
<dbReference type="InterPro" id="IPR001873">
    <property type="entry name" value="ENaC"/>
</dbReference>
<evidence type="ECO:0000256" key="8">
    <source>
        <dbReference type="ARBA" id="ARBA00023136"/>
    </source>
</evidence>
<dbReference type="KEGG" id="spu:100890836"/>
<evidence type="ECO:0000256" key="5">
    <source>
        <dbReference type="ARBA" id="ARBA00022989"/>
    </source>
</evidence>
<dbReference type="AlphaFoldDB" id="A0A7M7NGI3"/>
<dbReference type="PANTHER" id="PTHR11690">
    <property type="entry name" value="AMILORIDE-SENSITIVE SODIUM CHANNEL-RELATED"/>
    <property type="match status" value="1"/>
</dbReference>
<name>A0A7M7NGI3_STRPU</name>
<dbReference type="OrthoDB" id="6021021at2759"/>
<evidence type="ECO:0000313" key="12">
    <source>
        <dbReference type="EnsemblMetazoa" id="XP_030836052"/>
    </source>
</evidence>
<evidence type="ECO:0000313" key="13">
    <source>
        <dbReference type="Proteomes" id="UP000007110"/>
    </source>
</evidence>
<keyword evidence="4 11" id="KW-0812">Transmembrane</keyword>
<dbReference type="Pfam" id="PF00858">
    <property type="entry name" value="ASC"/>
    <property type="match status" value="1"/>
</dbReference>
<sequence>MSHPYKTDCRDVPLEYYPFYSEEACLTESATKQLTEACGCRFPYMPGPSPVCTVRQIIDCGLHDFEVEHFQMTMSYLKAPGKDDSQRLQNQFNWTRDDVTSNIAEVEIYFADMNEHHTKSVAAYNLSDLWGDLGGLIGVHLGASLLTVFEFVDYTFVEQAHKILYIRFYWRKLKSFCSRDKKEKETST</sequence>
<accession>A0A7M7NGI3</accession>
<evidence type="ECO:0000256" key="3">
    <source>
        <dbReference type="ARBA" id="ARBA00022461"/>
    </source>
</evidence>
<keyword evidence="2 11" id="KW-0813">Transport</keyword>
<dbReference type="GO" id="GO:0005272">
    <property type="term" value="F:sodium channel activity"/>
    <property type="evidence" value="ECO:0007669"/>
    <property type="project" value="UniProtKB-KW"/>
</dbReference>
<dbReference type="EnsemblMetazoa" id="XM_030980192">
    <property type="protein sequence ID" value="XP_030836052"/>
    <property type="gene ID" value="LOC100890836"/>
</dbReference>
<protein>
    <submittedName>
        <fullName evidence="12">Uncharacterized protein</fullName>
    </submittedName>
</protein>
<evidence type="ECO:0000256" key="7">
    <source>
        <dbReference type="ARBA" id="ARBA00023065"/>
    </source>
</evidence>
<comment type="similarity">
    <text evidence="11">Belongs to the amiloride-sensitive sodium channel (TC 1.A.6) family.</text>
</comment>
<reference evidence="12" key="2">
    <citation type="submission" date="2021-01" db="UniProtKB">
        <authorList>
            <consortium name="EnsemblMetazoa"/>
        </authorList>
    </citation>
    <scope>IDENTIFICATION</scope>
</reference>
<dbReference type="GeneID" id="100890836"/>
<evidence type="ECO:0000256" key="4">
    <source>
        <dbReference type="ARBA" id="ARBA00022692"/>
    </source>
</evidence>
<proteinExistence type="inferred from homology"/>
<organism evidence="12 13">
    <name type="scientific">Strongylocentrotus purpuratus</name>
    <name type="common">Purple sea urchin</name>
    <dbReference type="NCBI Taxonomy" id="7668"/>
    <lineage>
        <taxon>Eukaryota</taxon>
        <taxon>Metazoa</taxon>
        <taxon>Echinodermata</taxon>
        <taxon>Eleutherozoa</taxon>
        <taxon>Echinozoa</taxon>
        <taxon>Echinoidea</taxon>
        <taxon>Euechinoidea</taxon>
        <taxon>Echinacea</taxon>
        <taxon>Camarodonta</taxon>
        <taxon>Echinidea</taxon>
        <taxon>Strongylocentrotidae</taxon>
        <taxon>Strongylocentrotus</taxon>
    </lineage>
</organism>
<dbReference type="InParanoid" id="A0A7M7NGI3"/>
<keyword evidence="9 11" id="KW-0739">Sodium transport</keyword>
<dbReference type="RefSeq" id="XP_030836052.1">
    <property type="nucleotide sequence ID" value="XM_030980192.1"/>
</dbReference>
<evidence type="ECO:0000256" key="1">
    <source>
        <dbReference type="ARBA" id="ARBA00004141"/>
    </source>
</evidence>
<dbReference type="GO" id="GO:0016020">
    <property type="term" value="C:membrane"/>
    <property type="evidence" value="ECO:0007669"/>
    <property type="project" value="UniProtKB-SubCell"/>
</dbReference>
<keyword evidence="5" id="KW-1133">Transmembrane helix</keyword>
<comment type="subcellular location">
    <subcellularLocation>
        <location evidence="1">Membrane</location>
        <topology evidence="1">Multi-pass membrane protein</topology>
    </subcellularLocation>
</comment>
<evidence type="ECO:0000256" key="2">
    <source>
        <dbReference type="ARBA" id="ARBA00022448"/>
    </source>
</evidence>
<dbReference type="Proteomes" id="UP000007110">
    <property type="component" value="Unassembled WGS sequence"/>
</dbReference>
<keyword evidence="6" id="KW-0915">Sodium</keyword>
<keyword evidence="7 11" id="KW-0406">Ion transport</keyword>
<dbReference type="Gene3D" id="1.10.287.820">
    <property type="entry name" value="Acid-sensing ion channel domain"/>
    <property type="match status" value="1"/>
</dbReference>
<evidence type="ECO:0000256" key="6">
    <source>
        <dbReference type="ARBA" id="ARBA00023053"/>
    </source>
</evidence>
<keyword evidence="8" id="KW-0472">Membrane</keyword>
<keyword evidence="10 11" id="KW-0407">Ion channel</keyword>
<keyword evidence="13" id="KW-1185">Reference proteome</keyword>
<reference evidence="13" key="1">
    <citation type="submission" date="2015-02" db="EMBL/GenBank/DDBJ databases">
        <title>Genome sequencing for Strongylocentrotus purpuratus.</title>
        <authorList>
            <person name="Murali S."/>
            <person name="Liu Y."/>
            <person name="Vee V."/>
            <person name="English A."/>
            <person name="Wang M."/>
            <person name="Skinner E."/>
            <person name="Han Y."/>
            <person name="Muzny D.M."/>
            <person name="Worley K.C."/>
            <person name="Gibbs R.A."/>
        </authorList>
    </citation>
    <scope>NUCLEOTIDE SEQUENCE</scope>
</reference>
<evidence type="ECO:0000256" key="11">
    <source>
        <dbReference type="RuleBase" id="RU000679"/>
    </source>
</evidence>